<organism evidence="9 10">
    <name type="scientific">Ziziphus jujuba</name>
    <name type="common">Chinese jujube</name>
    <name type="synonym">Ziziphus sativa</name>
    <dbReference type="NCBI Taxonomy" id="326968"/>
    <lineage>
        <taxon>Eukaryota</taxon>
        <taxon>Viridiplantae</taxon>
        <taxon>Streptophyta</taxon>
        <taxon>Embryophyta</taxon>
        <taxon>Tracheophyta</taxon>
        <taxon>Spermatophyta</taxon>
        <taxon>Magnoliopsida</taxon>
        <taxon>eudicotyledons</taxon>
        <taxon>Gunneridae</taxon>
        <taxon>Pentapetalae</taxon>
        <taxon>rosids</taxon>
        <taxon>fabids</taxon>
        <taxon>Rosales</taxon>
        <taxon>Rhamnaceae</taxon>
        <taxon>Paliureae</taxon>
        <taxon>Ziziphus</taxon>
    </lineage>
</organism>
<evidence type="ECO:0000256" key="3">
    <source>
        <dbReference type="ARBA" id="ARBA00022490"/>
    </source>
</evidence>
<dbReference type="GO" id="GO:0005634">
    <property type="term" value="C:nucleus"/>
    <property type="evidence" value="ECO:0007669"/>
    <property type="project" value="UniProtKB-SubCell"/>
</dbReference>
<reference evidence="10" key="1">
    <citation type="submission" date="2025-08" db="UniProtKB">
        <authorList>
            <consortium name="RefSeq"/>
        </authorList>
    </citation>
    <scope>IDENTIFICATION</scope>
    <source>
        <tissue evidence="10">Seedling</tissue>
    </source>
</reference>
<keyword evidence="9" id="KW-1185">Reference proteome</keyword>
<dbReference type="GO" id="GO:0005737">
    <property type="term" value="C:cytoplasm"/>
    <property type="evidence" value="ECO:0007669"/>
    <property type="project" value="UniProtKB-SubCell"/>
</dbReference>
<dbReference type="GO" id="GO:0006629">
    <property type="term" value="P:lipid metabolic process"/>
    <property type="evidence" value="ECO:0007669"/>
    <property type="project" value="InterPro"/>
</dbReference>
<keyword evidence="4" id="KW-0378">Hydrolase</keyword>
<dbReference type="RefSeq" id="XP_015879235.1">
    <property type="nucleotide sequence ID" value="XM_016023749.4"/>
</dbReference>
<evidence type="ECO:0000256" key="2">
    <source>
        <dbReference type="ARBA" id="ARBA00004496"/>
    </source>
</evidence>
<evidence type="ECO:0000256" key="4">
    <source>
        <dbReference type="ARBA" id="ARBA00022801"/>
    </source>
</evidence>
<dbReference type="GO" id="GO:0006952">
    <property type="term" value="P:defense response"/>
    <property type="evidence" value="ECO:0007669"/>
    <property type="project" value="UniProtKB-KW"/>
</dbReference>
<dbReference type="AlphaFoldDB" id="A0A6P3ZHS9"/>
<dbReference type="CDD" id="cd00519">
    <property type="entry name" value="Lipase_3"/>
    <property type="match status" value="1"/>
</dbReference>
<evidence type="ECO:0000259" key="7">
    <source>
        <dbReference type="Pfam" id="PF01764"/>
    </source>
</evidence>
<keyword evidence="6" id="KW-0539">Nucleus</keyword>
<feature type="domain" description="EDS1 EP" evidence="8">
    <location>
        <begin position="345"/>
        <end position="563"/>
    </location>
</feature>
<keyword evidence="5" id="KW-0611">Plant defense</keyword>
<feature type="domain" description="Fungal lipase-type" evidence="7">
    <location>
        <begin position="105"/>
        <end position="200"/>
    </location>
</feature>
<dbReference type="InterPro" id="IPR002921">
    <property type="entry name" value="Fungal_lipase-type"/>
</dbReference>
<name>A0A6P3ZHS9_ZIZJJ</name>
<dbReference type="Pfam" id="PF18117">
    <property type="entry name" value="EDS1_EP"/>
    <property type="match status" value="1"/>
</dbReference>
<dbReference type="Pfam" id="PF01764">
    <property type="entry name" value="Lipase_3"/>
    <property type="match status" value="1"/>
</dbReference>
<keyword evidence="3" id="KW-0963">Cytoplasm</keyword>
<dbReference type="GO" id="GO:0052689">
    <property type="term" value="F:carboxylic ester hydrolase activity"/>
    <property type="evidence" value="ECO:0007669"/>
    <property type="project" value="InterPro"/>
</dbReference>
<proteinExistence type="predicted"/>
<dbReference type="InterPro" id="IPR029058">
    <property type="entry name" value="AB_hydrolase_fold"/>
</dbReference>
<evidence type="ECO:0000313" key="10">
    <source>
        <dbReference type="RefSeq" id="XP_015879235.1"/>
    </source>
</evidence>
<dbReference type="PANTHER" id="PTHR46898:SF3">
    <property type="entry name" value="FUNGAL LIPASE-LIKE DOMAIN-CONTAINING PROTEIN"/>
    <property type="match status" value="1"/>
</dbReference>
<comment type="subcellular location">
    <subcellularLocation>
        <location evidence="2">Cytoplasm</location>
    </subcellularLocation>
    <subcellularLocation>
        <location evidence="1">Nucleus</location>
    </subcellularLocation>
</comment>
<dbReference type="InterPro" id="IPR044603">
    <property type="entry name" value="SAG101-like"/>
</dbReference>
<evidence type="ECO:0000256" key="1">
    <source>
        <dbReference type="ARBA" id="ARBA00004123"/>
    </source>
</evidence>
<dbReference type="InterPro" id="IPR041266">
    <property type="entry name" value="EDS1_EP"/>
</dbReference>
<dbReference type="PANTHER" id="PTHR46898">
    <property type="entry name" value="SENESCENCE-ASSOCIATED CARBOXYLESTERASE 101"/>
    <property type="match status" value="1"/>
</dbReference>
<dbReference type="Proteomes" id="UP001652623">
    <property type="component" value="Chromosome 4"/>
</dbReference>
<dbReference type="SUPFAM" id="SSF53474">
    <property type="entry name" value="alpha/beta-Hydrolases"/>
    <property type="match status" value="1"/>
</dbReference>
<evidence type="ECO:0000256" key="6">
    <source>
        <dbReference type="ARBA" id="ARBA00023242"/>
    </source>
</evidence>
<dbReference type="InParanoid" id="A0A6P3ZHS9"/>
<protein>
    <submittedName>
        <fullName evidence="10">Senescence-associated carboxylesterase 101-like isoform X1</fullName>
    </submittedName>
</protein>
<evidence type="ECO:0000256" key="5">
    <source>
        <dbReference type="ARBA" id="ARBA00022821"/>
    </source>
</evidence>
<evidence type="ECO:0000313" key="9">
    <source>
        <dbReference type="Proteomes" id="UP001652623"/>
    </source>
</evidence>
<accession>A0A6P3ZHS9</accession>
<dbReference type="GeneID" id="107415429"/>
<evidence type="ECO:0000259" key="8">
    <source>
        <dbReference type="Pfam" id="PF18117"/>
    </source>
</evidence>
<dbReference type="KEGG" id="zju:107415429"/>
<dbReference type="Gene3D" id="3.40.50.1820">
    <property type="entry name" value="alpha/beta hydrolase"/>
    <property type="match status" value="1"/>
</dbReference>
<dbReference type="FunCoup" id="A0A6P3ZHS9">
    <property type="interactions" value="300"/>
</dbReference>
<gene>
    <name evidence="10" type="primary">LOC107415429</name>
</gene>
<sequence length="588" mass="67479">MTVFSNGSETANLVASSGLLQQLWTANWNLYGNNDPNERLRFQVYSQENYNILAFVTSPLTLQADQADLASLSTLKEKFPVFELLCSKNNPTFAINKATILLFASYHNILSELKNELCKGPPYKPLIITGHSLGGSIASLFTLWMLNSMDLSKTKRPLCITFGSPLIGDHCLHKAIFQSQTWKSCFLHVVTNQDPVPRILLHHKPAHQKGVYKPFGTFLICCESGSACFEDPDSILELLAATASHGAQSQNPYQAMPSVDYGPVVENLYHRTFCKGATELVDWAKQPFEVGIIRQLQAIGVAQPQQQQNIDIINLIKREKQLVSKTKLFDPSKKLNDMKIYMVYLEWYKKLSKNDKTGYYDSYKEKKGTCEFNVEVFKKELTNYWKDMVKEAENKPQKEGASFRIRWLGAGTNYRRMVESLDIAEYYKENKLNYETQGRSHHYIRLEAWLKEWEELLKEENNSGGKQNNSKKESVASILTIDSCFWAKVEEAIILCNLLKTEKFGAEEKVKKLKDFESYVWGLLTNYEVSSEIFLTGSSFMKWWKDWKAYKKTLGSSFTSPLDDFMESREYVDYDGGNWSPPIYTRPF</sequence>